<protein>
    <submittedName>
        <fullName evidence="1">Uncharacterized protein</fullName>
    </submittedName>
</protein>
<dbReference type="AlphaFoldDB" id="A0AAE0FYR1"/>
<organism evidence="1 2">
    <name type="scientific">Cymbomonas tetramitiformis</name>
    <dbReference type="NCBI Taxonomy" id="36881"/>
    <lineage>
        <taxon>Eukaryota</taxon>
        <taxon>Viridiplantae</taxon>
        <taxon>Chlorophyta</taxon>
        <taxon>Pyramimonadophyceae</taxon>
        <taxon>Pyramimonadales</taxon>
        <taxon>Pyramimonadaceae</taxon>
        <taxon>Cymbomonas</taxon>
    </lineage>
</organism>
<keyword evidence="2" id="KW-1185">Reference proteome</keyword>
<evidence type="ECO:0000313" key="1">
    <source>
        <dbReference type="EMBL" id="KAK3268454.1"/>
    </source>
</evidence>
<reference evidence="1 2" key="1">
    <citation type="journal article" date="2015" name="Genome Biol. Evol.">
        <title>Comparative Genomics of a Bacterivorous Green Alga Reveals Evolutionary Causalities and Consequences of Phago-Mixotrophic Mode of Nutrition.</title>
        <authorList>
            <person name="Burns J.A."/>
            <person name="Paasch A."/>
            <person name="Narechania A."/>
            <person name="Kim E."/>
        </authorList>
    </citation>
    <scope>NUCLEOTIDE SEQUENCE [LARGE SCALE GENOMIC DNA]</scope>
    <source>
        <strain evidence="1 2">PLY_AMNH</strain>
    </source>
</reference>
<dbReference type="Proteomes" id="UP001190700">
    <property type="component" value="Unassembled WGS sequence"/>
</dbReference>
<gene>
    <name evidence="1" type="ORF">CYMTET_23044</name>
</gene>
<accession>A0AAE0FYR1</accession>
<evidence type="ECO:0000313" key="2">
    <source>
        <dbReference type="Proteomes" id="UP001190700"/>
    </source>
</evidence>
<comment type="caution">
    <text evidence="1">The sequence shown here is derived from an EMBL/GenBank/DDBJ whole genome shotgun (WGS) entry which is preliminary data.</text>
</comment>
<name>A0AAE0FYR1_9CHLO</name>
<sequence length="87" mass="9629">MCVLAGAQLALLVVLQPLHNRVAKWAELITVACNLLVVGSVQLAWWSLTVRDWIIDHDTFLVTLQFFSIALKELQFPAGPMGRACVP</sequence>
<dbReference type="EMBL" id="LGRX02011820">
    <property type="protein sequence ID" value="KAK3268454.1"/>
    <property type="molecule type" value="Genomic_DNA"/>
</dbReference>
<proteinExistence type="predicted"/>